<evidence type="ECO:0000259" key="1">
    <source>
        <dbReference type="PROSITE" id="PS50097"/>
    </source>
</evidence>
<reference evidence="2 3" key="1">
    <citation type="submission" date="2024-07" db="EMBL/GenBank/DDBJ databases">
        <title>Section-level genome sequencing and comparative genomics of Aspergillus sections Usti and Cavernicolus.</title>
        <authorList>
            <consortium name="Lawrence Berkeley National Laboratory"/>
            <person name="Nybo J.L."/>
            <person name="Vesth T.C."/>
            <person name="Theobald S."/>
            <person name="Frisvad J.C."/>
            <person name="Larsen T.O."/>
            <person name="Kjaerboelling I."/>
            <person name="Rothschild-Mancinelli K."/>
            <person name="Lyhne E.K."/>
            <person name="Kogle M.E."/>
            <person name="Barry K."/>
            <person name="Clum A."/>
            <person name="Na H."/>
            <person name="Ledsgaard L."/>
            <person name="Lin J."/>
            <person name="Lipzen A."/>
            <person name="Kuo A."/>
            <person name="Riley R."/>
            <person name="Mondo S."/>
            <person name="Labutti K."/>
            <person name="Haridas S."/>
            <person name="Pangalinan J."/>
            <person name="Salamov A.A."/>
            <person name="Simmons B.A."/>
            <person name="Magnuson J.K."/>
            <person name="Chen J."/>
            <person name="Drula E."/>
            <person name="Henrissat B."/>
            <person name="Wiebenga A."/>
            <person name="Lubbers R.J."/>
            <person name="Gomes A.C."/>
            <person name="Makela M.R."/>
            <person name="Stajich J."/>
            <person name="Grigoriev I.V."/>
            <person name="Mortensen U.H."/>
            <person name="De Vries R.P."/>
            <person name="Baker S.E."/>
            <person name="Andersen M.R."/>
        </authorList>
    </citation>
    <scope>NUCLEOTIDE SEQUENCE [LARGE SCALE GENOMIC DNA]</scope>
    <source>
        <strain evidence="2 3">CBS 209.92</strain>
    </source>
</reference>
<dbReference type="SUPFAM" id="SSF54695">
    <property type="entry name" value="POZ domain"/>
    <property type="match status" value="1"/>
</dbReference>
<evidence type="ECO:0000313" key="2">
    <source>
        <dbReference type="EMBL" id="KAL2798657.1"/>
    </source>
</evidence>
<comment type="caution">
    <text evidence="2">The sequence shown here is derived from an EMBL/GenBank/DDBJ whole genome shotgun (WGS) entry which is preliminary data.</text>
</comment>
<dbReference type="CDD" id="cd18186">
    <property type="entry name" value="BTB_POZ_ZBTB_KLHL-like"/>
    <property type="match status" value="1"/>
</dbReference>
<proteinExistence type="predicted"/>
<accession>A0ABR4GHZ8</accession>
<gene>
    <name evidence="2" type="ORF">BJX66DRAFT_334020</name>
</gene>
<keyword evidence="3" id="KW-1185">Reference proteome</keyword>
<sequence>MALLWKSLPPVSITVCPLFCLVSSSPYIILASILPLLLYPPVLVRELGYDCPPPLPQFASLDSEVILDYREDRLRRNLDDSYEVQRLLPDNVKFALSTGLLDVCATILPSYLQATHVYYDRNAEPPDGFLAHLSRASTPGLPASQTFEAHKDVLSHFMTYFSGLFRGHWHDCEHIDFGTSIPAATLKALIDFLYIGAWDDMRLYNLDVDLEELWIAADYLGFDRLMVCIEGLGGGVHVDSEDELWYTADECESCSDSDSGDSWGSD</sequence>
<organism evidence="2 3">
    <name type="scientific">Aspergillus keveii</name>
    <dbReference type="NCBI Taxonomy" id="714993"/>
    <lineage>
        <taxon>Eukaryota</taxon>
        <taxon>Fungi</taxon>
        <taxon>Dikarya</taxon>
        <taxon>Ascomycota</taxon>
        <taxon>Pezizomycotina</taxon>
        <taxon>Eurotiomycetes</taxon>
        <taxon>Eurotiomycetidae</taxon>
        <taxon>Eurotiales</taxon>
        <taxon>Aspergillaceae</taxon>
        <taxon>Aspergillus</taxon>
        <taxon>Aspergillus subgen. Nidulantes</taxon>
    </lineage>
</organism>
<dbReference type="InterPro" id="IPR011333">
    <property type="entry name" value="SKP1/BTB/POZ_sf"/>
</dbReference>
<evidence type="ECO:0000313" key="3">
    <source>
        <dbReference type="Proteomes" id="UP001610563"/>
    </source>
</evidence>
<dbReference type="PROSITE" id="PS50097">
    <property type="entry name" value="BTB"/>
    <property type="match status" value="1"/>
</dbReference>
<dbReference type="EMBL" id="JBFTWV010000012">
    <property type="protein sequence ID" value="KAL2798657.1"/>
    <property type="molecule type" value="Genomic_DNA"/>
</dbReference>
<dbReference type="Proteomes" id="UP001610563">
    <property type="component" value="Unassembled WGS sequence"/>
</dbReference>
<name>A0ABR4GHZ8_9EURO</name>
<dbReference type="InterPro" id="IPR000210">
    <property type="entry name" value="BTB/POZ_dom"/>
</dbReference>
<dbReference type="Pfam" id="PF00651">
    <property type="entry name" value="BTB"/>
    <property type="match status" value="1"/>
</dbReference>
<dbReference type="Gene3D" id="3.30.710.10">
    <property type="entry name" value="Potassium Channel Kv1.1, Chain A"/>
    <property type="match status" value="1"/>
</dbReference>
<protein>
    <recommendedName>
        <fullName evidence="1">BTB domain-containing protein</fullName>
    </recommendedName>
</protein>
<feature type="domain" description="BTB" evidence="1">
    <location>
        <begin position="144"/>
        <end position="196"/>
    </location>
</feature>